<dbReference type="AlphaFoldDB" id="A0A2P2PBC8"/>
<accession>A0A2P2PBC8</accession>
<reference evidence="1" key="1">
    <citation type="submission" date="2018-02" db="EMBL/GenBank/DDBJ databases">
        <title>Rhizophora mucronata_Transcriptome.</title>
        <authorList>
            <person name="Meera S.P."/>
            <person name="Sreeshan A."/>
            <person name="Augustine A."/>
        </authorList>
    </citation>
    <scope>NUCLEOTIDE SEQUENCE</scope>
    <source>
        <tissue evidence="1">Leaf</tissue>
    </source>
</reference>
<evidence type="ECO:0000313" key="1">
    <source>
        <dbReference type="EMBL" id="MBX51973.1"/>
    </source>
</evidence>
<proteinExistence type="predicted"/>
<protein>
    <submittedName>
        <fullName evidence="1">Uncharacterized protein MANES_02G092400</fullName>
    </submittedName>
</protein>
<organism evidence="1">
    <name type="scientific">Rhizophora mucronata</name>
    <name type="common">Asiatic mangrove</name>
    <dbReference type="NCBI Taxonomy" id="61149"/>
    <lineage>
        <taxon>Eukaryota</taxon>
        <taxon>Viridiplantae</taxon>
        <taxon>Streptophyta</taxon>
        <taxon>Embryophyta</taxon>
        <taxon>Tracheophyta</taxon>
        <taxon>Spermatophyta</taxon>
        <taxon>Magnoliopsida</taxon>
        <taxon>eudicotyledons</taxon>
        <taxon>Gunneridae</taxon>
        <taxon>Pentapetalae</taxon>
        <taxon>rosids</taxon>
        <taxon>fabids</taxon>
        <taxon>Malpighiales</taxon>
        <taxon>Rhizophoraceae</taxon>
        <taxon>Rhizophora</taxon>
    </lineage>
</organism>
<name>A0A2P2PBC8_RHIMU</name>
<dbReference type="EMBL" id="GGEC01071489">
    <property type="protein sequence ID" value="MBX51973.1"/>
    <property type="molecule type" value="Transcribed_RNA"/>
</dbReference>
<sequence>MWMFLCWTPAVEMTGLQRPLFSKDILATCFVTKYMGNILNFLIT</sequence>